<dbReference type="Pfam" id="PF00400">
    <property type="entry name" value="WD40"/>
    <property type="match status" value="1"/>
</dbReference>
<sequence>MGTDGISPMPGMPNMGGMAGGCGSGCGGCCLACPSCLSSPSCHGGSNSLNPGPVCPAGPGCCGCQGCPGGAGCGCPGGCPMMGMRPGMMGVQGGVMPGCNPMMMMMMANMMQMAQKQMGGGQGSSANPMGGAMQPETVGGSTSSRKGPPVEKDDEKIDPDIRELGDYFNIEERWIKRLDETMNKRRETKQQDLEKLYEVLERARSPTGLLTVQIGKMECGQFVGKIKPDKDVERLARKFKLDDHVTSRLTELKVCRRNSGQEERGLKDLDRLEQHLRYCKRPNAMATLLAGKLLEGEIAELPDLAEAEKIMEKYKLDEDWRAQVATQCFLLCLKVLEPWPSRGIMYVETLSLPCGLYDLVTGRKLSTFRGMHQNFINILRFSHRSPHLFATASFDHTCKVWDLRQPMQLSKPVKLFSTDTLNVMCTFSPDDRHILCSGVDSYLQQFTLASSDDGIGTRYPLPNTHSATNYRRAMYLTSGGLVATAATNESLLRICSAAHPHYHLGHIDFKGSLVARRHFAEVCGRSMRSQASQVAGLSRGTMAVGQSHHPTEEYVQSLRCHPLDQDALGVLLSTSDPHPESYIAMLRLGSHDYESSSQ</sequence>
<keyword evidence="4" id="KW-1185">Reference proteome</keyword>
<feature type="repeat" description="WD" evidence="1">
    <location>
        <begin position="369"/>
        <end position="411"/>
    </location>
</feature>
<accession>A0ABP0HTV3</accession>
<dbReference type="Gene3D" id="2.130.10.10">
    <property type="entry name" value="YVTN repeat-like/Quinoprotein amine dehydrogenase"/>
    <property type="match status" value="1"/>
</dbReference>
<dbReference type="InterPro" id="IPR046377">
    <property type="entry name" value="DHU1"/>
</dbReference>
<name>A0ABP0HTV3_9DINO</name>
<evidence type="ECO:0000256" key="2">
    <source>
        <dbReference type="SAM" id="MobiDB-lite"/>
    </source>
</evidence>
<dbReference type="PROSITE" id="PS50082">
    <property type="entry name" value="WD_REPEATS_2"/>
    <property type="match status" value="1"/>
</dbReference>
<feature type="region of interest" description="Disordered" evidence="2">
    <location>
        <begin position="117"/>
        <end position="157"/>
    </location>
</feature>
<dbReference type="PANTHER" id="PTHR47201">
    <property type="entry name" value="BNAC09G30780D PROTEIN"/>
    <property type="match status" value="1"/>
</dbReference>
<dbReference type="Proteomes" id="UP001642484">
    <property type="component" value="Unassembled WGS sequence"/>
</dbReference>
<evidence type="ECO:0000313" key="3">
    <source>
        <dbReference type="EMBL" id="CAK8993631.1"/>
    </source>
</evidence>
<gene>
    <name evidence="3" type="ORF">CCMP2556_LOCUS3320</name>
</gene>
<dbReference type="EMBL" id="CAXAMN010001292">
    <property type="protein sequence ID" value="CAK8993631.1"/>
    <property type="molecule type" value="Genomic_DNA"/>
</dbReference>
<dbReference type="SMART" id="SM00320">
    <property type="entry name" value="WD40"/>
    <property type="match status" value="2"/>
</dbReference>
<evidence type="ECO:0000313" key="4">
    <source>
        <dbReference type="Proteomes" id="UP001642484"/>
    </source>
</evidence>
<protein>
    <submittedName>
        <fullName evidence="3">Uncharacterized protein</fullName>
    </submittedName>
</protein>
<comment type="caution">
    <text evidence="3">The sequence shown here is derived from an EMBL/GenBank/DDBJ whole genome shotgun (WGS) entry which is preliminary data.</text>
</comment>
<dbReference type="SUPFAM" id="SSF50978">
    <property type="entry name" value="WD40 repeat-like"/>
    <property type="match status" value="1"/>
</dbReference>
<dbReference type="PANTHER" id="PTHR47201:SF1">
    <property type="entry name" value="PROTEIN DWD HYPERSENSITIVE TO UV-B 1"/>
    <property type="match status" value="1"/>
</dbReference>
<dbReference type="InterPro" id="IPR015943">
    <property type="entry name" value="WD40/YVTN_repeat-like_dom_sf"/>
</dbReference>
<dbReference type="InterPro" id="IPR036322">
    <property type="entry name" value="WD40_repeat_dom_sf"/>
</dbReference>
<keyword evidence="1" id="KW-0853">WD repeat</keyword>
<proteinExistence type="predicted"/>
<reference evidence="3 4" key="1">
    <citation type="submission" date="2024-02" db="EMBL/GenBank/DDBJ databases">
        <authorList>
            <person name="Chen Y."/>
            <person name="Shah S."/>
            <person name="Dougan E. K."/>
            <person name="Thang M."/>
            <person name="Chan C."/>
        </authorList>
    </citation>
    <scope>NUCLEOTIDE SEQUENCE [LARGE SCALE GENOMIC DNA]</scope>
</reference>
<evidence type="ECO:0000256" key="1">
    <source>
        <dbReference type="PROSITE-ProRule" id="PRU00221"/>
    </source>
</evidence>
<dbReference type="InterPro" id="IPR001680">
    <property type="entry name" value="WD40_rpt"/>
</dbReference>
<feature type="compositionally biased region" description="Basic and acidic residues" evidence="2">
    <location>
        <begin position="148"/>
        <end position="157"/>
    </location>
</feature>
<organism evidence="3 4">
    <name type="scientific">Durusdinium trenchii</name>
    <dbReference type="NCBI Taxonomy" id="1381693"/>
    <lineage>
        <taxon>Eukaryota</taxon>
        <taxon>Sar</taxon>
        <taxon>Alveolata</taxon>
        <taxon>Dinophyceae</taxon>
        <taxon>Suessiales</taxon>
        <taxon>Symbiodiniaceae</taxon>
        <taxon>Durusdinium</taxon>
    </lineage>
</organism>